<proteinExistence type="inferred from homology"/>
<dbReference type="GO" id="GO:0004519">
    <property type="term" value="F:endonuclease activity"/>
    <property type="evidence" value="ECO:0007669"/>
    <property type="project" value="UniProtKB-KW"/>
</dbReference>
<keyword evidence="2 7" id="KW-0255">Endonuclease</keyword>
<dbReference type="InterPro" id="IPR011335">
    <property type="entry name" value="Restrct_endonuc-II-like"/>
</dbReference>
<dbReference type="GO" id="GO:0006298">
    <property type="term" value="P:mismatch repair"/>
    <property type="evidence" value="ECO:0007669"/>
    <property type="project" value="InterPro"/>
</dbReference>
<protein>
    <submittedName>
        <fullName evidence="7">Very short patch repair endonuclease</fullName>
    </submittedName>
</protein>
<keyword evidence="1" id="KW-0540">Nuclease</keyword>
<sequence>MADIVDQQTRSRMMSGIRGKNTKPELALRRALHARGLRFRLHSRKVQGRPDVVLSRYRAALFVHGCFWHRHHGCRYATTPSTRAEFWRGKFEANVARDSAVRAALLNEGWRVAIIWECALRKPERVGPATDILIVWLRSSSTEVEIGETDVIAAERR</sequence>
<gene>
    <name evidence="7" type="ORF">CCR87_06630</name>
</gene>
<dbReference type="Pfam" id="PF03852">
    <property type="entry name" value="Vsr"/>
    <property type="match status" value="1"/>
</dbReference>
<dbReference type="AlphaFoldDB" id="A0A934TK60"/>
<dbReference type="SUPFAM" id="SSF52980">
    <property type="entry name" value="Restriction endonuclease-like"/>
    <property type="match status" value="1"/>
</dbReference>
<keyword evidence="8" id="KW-1185">Reference proteome</keyword>
<comment type="similarity">
    <text evidence="6">Belongs to the Vsr family.</text>
</comment>
<keyword evidence="3" id="KW-0227">DNA damage</keyword>
<reference evidence="7" key="2">
    <citation type="journal article" date="2020" name="Microorganisms">
        <title>Osmotic Adaptation and Compatible Solute Biosynthesis of Phototrophic Bacteria as Revealed from Genome Analyses.</title>
        <authorList>
            <person name="Imhoff J.F."/>
            <person name="Rahn T."/>
            <person name="Kunzel S."/>
            <person name="Keller A."/>
            <person name="Neulinger S.C."/>
        </authorList>
    </citation>
    <scope>NUCLEOTIDE SEQUENCE</scope>
    <source>
        <strain evidence="7">LMG 28126</strain>
    </source>
</reference>
<dbReference type="Gene3D" id="3.40.960.10">
    <property type="entry name" value="VSR Endonuclease"/>
    <property type="match status" value="1"/>
</dbReference>
<evidence type="ECO:0000256" key="3">
    <source>
        <dbReference type="ARBA" id="ARBA00022763"/>
    </source>
</evidence>
<keyword evidence="5" id="KW-0234">DNA repair</keyword>
<name>A0A934TK60_9RHOB</name>
<accession>A0A934TK60</accession>
<dbReference type="Proteomes" id="UP000706333">
    <property type="component" value="Unassembled WGS sequence"/>
</dbReference>
<evidence type="ECO:0000313" key="7">
    <source>
        <dbReference type="EMBL" id="MBK5927021.1"/>
    </source>
</evidence>
<evidence type="ECO:0000256" key="2">
    <source>
        <dbReference type="ARBA" id="ARBA00022759"/>
    </source>
</evidence>
<evidence type="ECO:0000256" key="1">
    <source>
        <dbReference type="ARBA" id="ARBA00022722"/>
    </source>
</evidence>
<reference evidence="7" key="1">
    <citation type="submission" date="2017-05" db="EMBL/GenBank/DDBJ databases">
        <authorList>
            <person name="Imhoff J.F."/>
            <person name="Rahn T."/>
            <person name="Kuenzel S."/>
            <person name="Neulinger S.C."/>
        </authorList>
    </citation>
    <scope>NUCLEOTIDE SEQUENCE</scope>
    <source>
        <strain evidence="7">LMG 28126</strain>
    </source>
</reference>
<dbReference type="InterPro" id="IPR004603">
    <property type="entry name" value="DNA_mismatch_endonuc_vsr"/>
</dbReference>
<evidence type="ECO:0000256" key="5">
    <source>
        <dbReference type="ARBA" id="ARBA00023204"/>
    </source>
</evidence>
<evidence type="ECO:0000256" key="4">
    <source>
        <dbReference type="ARBA" id="ARBA00022801"/>
    </source>
</evidence>
<keyword evidence="4" id="KW-0378">Hydrolase</keyword>
<dbReference type="NCBIfam" id="TIGR00632">
    <property type="entry name" value="vsr"/>
    <property type="match status" value="1"/>
</dbReference>
<dbReference type="CDD" id="cd00221">
    <property type="entry name" value="Vsr"/>
    <property type="match status" value="1"/>
</dbReference>
<dbReference type="EMBL" id="NHSD01000196">
    <property type="protein sequence ID" value="MBK5927021.1"/>
    <property type="molecule type" value="Genomic_DNA"/>
</dbReference>
<evidence type="ECO:0000256" key="6">
    <source>
        <dbReference type="ARBA" id="ARBA00029466"/>
    </source>
</evidence>
<comment type="caution">
    <text evidence="7">The sequence shown here is derived from an EMBL/GenBank/DDBJ whole genome shotgun (WGS) entry which is preliminary data.</text>
</comment>
<organism evidence="7 8">
    <name type="scientific">Rhodobaculum claviforme</name>
    <dbReference type="NCBI Taxonomy" id="1549854"/>
    <lineage>
        <taxon>Bacteria</taxon>
        <taxon>Pseudomonadati</taxon>
        <taxon>Pseudomonadota</taxon>
        <taxon>Alphaproteobacteria</taxon>
        <taxon>Rhodobacterales</taxon>
        <taxon>Paracoccaceae</taxon>
        <taxon>Rhodobaculum</taxon>
    </lineage>
</organism>
<evidence type="ECO:0000313" key="8">
    <source>
        <dbReference type="Proteomes" id="UP000706333"/>
    </source>
</evidence>
<dbReference type="GO" id="GO:0016787">
    <property type="term" value="F:hydrolase activity"/>
    <property type="evidence" value="ECO:0007669"/>
    <property type="project" value="UniProtKB-KW"/>
</dbReference>